<dbReference type="EMBL" id="JAKEVY010000001">
    <property type="protein sequence ID" value="MCF1713422.1"/>
    <property type="molecule type" value="Genomic_DNA"/>
</dbReference>
<dbReference type="Pfam" id="PF20420">
    <property type="entry name" value="DUF6702"/>
    <property type="match status" value="1"/>
</dbReference>
<keyword evidence="1" id="KW-0732">Signal</keyword>
<evidence type="ECO:0000256" key="1">
    <source>
        <dbReference type="SAM" id="SignalP"/>
    </source>
</evidence>
<dbReference type="Proteomes" id="UP001200145">
    <property type="component" value="Unassembled WGS sequence"/>
</dbReference>
<evidence type="ECO:0000313" key="3">
    <source>
        <dbReference type="Proteomes" id="UP001200145"/>
    </source>
</evidence>
<evidence type="ECO:0000313" key="2">
    <source>
        <dbReference type="EMBL" id="MCF1713422.1"/>
    </source>
</evidence>
<comment type="caution">
    <text evidence="2">The sequence shown here is derived from an EMBL/GenBank/DDBJ whole genome shotgun (WGS) entry which is preliminary data.</text>
</comment>
<name>A0ABS9BEA2_9BACT</name>
<gene>
    <name evidence="2" type="ORF">L0U88_02120</name>
</gene>
<sequence length="162" mass="18844">MAAILFKWMLVSWMSWMHPFYVGVTEVQHNKTDQTLEISIKLFIDDFERGLSAQYKTTVDLTNPKDPKQTDAWIFQYIQNNVHLKVNGKPVTLEYVGYEKEREAAWCYVQVSNVADVKQLAIENSLLYNVLDQQIHIMHLNANGQRKSGKVMNPERQFSASF</sequence>
<accession>A0ABS9BEA2</accession>
<dbReference type="InterPro" id="IPR046525">
    <property type="entry name" value="DUF6702"/>
</dbReference>
<keyword evidence="3" id="KW-1185">Reference proteome</keyword>
<feature type="signal peptide" evidence="1">
    <location>
        <begin position="1"/>
        <end position="17"/>
    </location>
</feature>
<dbReference type="RefSeq" id="WP_234863954.1">
    <property type="nucleotide sequence ID" value="NZ_JAKEVY010000001.1"/>
</dbReference>
<organism evidence="2 3">
    <name type="scientific">Flavihumibacter fluminis</name>
    <dbReference type="NCBI Taxonomy" id="2909236"/>
    <lineage>
        <taxon>Bacteria</taxon>
        <taxon>Pseudomonadati</taxon>
        <taxon>Bacteroidota</taxon>
        <taxon>Chitinophagia</taxon>
        <taxon>Chitinophagales</taxon>
        <taxon>Chitinophagaceae</taxon>
        <taxon>Flavihumibacter</taxon>
    </lineage>
</organism>
<feature type="chain" id="PRO_5045877063" evidence="1">
    <location>
        <begin position="18"/>
        <end position="162"/>
    </location>
</feature>
<proteinExistence type="predicted"/>
<reference evidence="2 3" key="1">
    <citation type="submission" date="2022-01" db="EMBL/GenBank/DDBJ databases">
        <title>Flavihumibacter sp. nov., isolated from sediment of a river.</title>
        <authorList>
            <person name="Liu H."/>
        </authorList>
    </citation>
    <scope>NUCLEOTIDE SEQUENCE [LARGE SCALE GENOMIC DNA]</scope>
    <source>
        <strain evidence="2 3">RY-1</strain>
    </source>
</reference>
<protein>
    <submittedName>
        <fullName evidence="2">Uncharacterized protein</fullName>
    </submittedName>
</protein>